<dbReference type="InterPro" id="IPR001683">
    <property type="entry name" value="PX_dom"/>
</dbReference>
<dbReference type="GO" id="GO:0005768">
    <property type="term" value="C:endosome"/>
    <property type="evidence" value="ECO:0007669"/>
    <property type="project" value="TreeGrafter"/>
</dbReference>
<dbReference type="SUPFAM" id="SSF64268">
    <property type="entry name" value="PX domain"/>
    <property type="match status" value="1"/>
</dbReference>
<name>A0AAU9JCM8_9CILI</name>
<evidence type="ECO:0000313" key="4">
    <source>
        <dbReference type="EMBL" id="CAG9323263.1"/>
    </source>
</evidence>
<feature type="region of interest" description="Disordered" evidence="2">
    <location>
        <begin position="532"/>
        <end position="594"/>
    </location>
</feature>
<gene>
    <name evidence="4" type="ORF">BSTOLATCC_MIC33164</name>
</gene>
<dbReference type="EMBL" id="CAJZBQ010000033">
    <property type="protein sequence ID" value="CAG9323263.1"/>
    <property type="molecule type" value="Genomic_DNA"/>
</dbReference>
<feature type="region of interest" description="Disordered" evidence="2">
    <location>
        <begin position="608"/>
        <end position="634"/>
    </location>
</feature>
<dbReference type="InterPro" id="IPR036871">
    <property type="entry name" value="PX_dom_sf"/>
</dbReference>
<feature type="compositionally biased region" description="Basic and acidic residues" evidence="2">
    <location>
        <begin position="533"/>
        <end position="557"/>
    </location>
</feature>
<feature type="compositionally biased region" description="Low complexity" evidence="2">
    <location>
        <begin position="120"/>
        <end position="133"/>
    </location>
</feature>
<dbReference type="Proteomes" id="UP001162131">
    <property type="component" value="Unassembled WGS sequence"/>
</dbReference>
<feature type="coiled-coil region" evidence="1">
    <location>
        <begin position="960"/>
        <end position="987"/>
    </location>
</feature>
<dbReference type="Pfam" id="PF00787">
    <property type="entry name" value="PX"/>
    <property type="match status" value="1"/>
</dbReference>
<accession>A0AAU9JCM8</accession>
<dbReference type="PROSITE" id="PS50195">
    <property type="entry name" value="PX"/>
    <property type="match status" value="1"/>
</dbReference>
<sequence>MESAIARISFTEKEQKYYSVEFDRLTAEQKKPLNERELMGHGAATFFRMLKIGDSDLAKIWELVSEGQPFLKFPNFMAAMRLCSSRKQGKPIMAENFMREQSVLARRQREKPSPNPNPPATNKSSSSSQNESSQGSKTQEESPQLNKEEVKSQEVKIPQEQLPNPVQPDIKPPAPAIESNIVDESIKQEEKPNLSEESKDPIQVVSLNFQQEAQPTISVNSNTQDSSRELSQEEIVSAKQDKIVESQENIENIKEATQSIDLSQDKLEDIKENIIPRQEESPIQSISDQKEIEEERKNEDQSVSQENLQPAAKDILDRDLIQSFPEPIISENRLVEEEKSYSKLEVEEIKESEEKPKIDERQAEVEIMESAVNLEEPIASYKIANPAQVGFNVEEEKIENDPNKKSEFEEAIDKIDKEIKQNNDSQIQNGQNNFLEEIKECMPISDSISKIEIPIEKIESKANFGPIEEKPIVEISLVEKNEIVALKIDERKIIDIFEEKSLEEPQKEIKPEILEKNIKKLEIQPFEEIDLEDPIKDKPKIRAEKVDNISNNSEEKLNGYQNQKQNDSLSSFKEADKNPSEESTPSQAIQISNSDLFNEEVFPRVQIDSINLNEDGKSENQEKNSEESSEIFQPRVSKPLSGENLLSYLEGQDQAFASSRDIIPPPPKPSESSFQEPFDNEIIVETPIHVSSGWFGSSSYYLYPIMTRFKGCVYNVKRRFSDLDWMHNLLVVKYKGFIIPPRPDKKYINNTDDKFIEERRIQMEKYLNIILRHPILCSSSPFRVFTQSSNEKFETDKAQAEASQDTMEYRNFEDMYDKVMAKVQNKFQVLFAQKILPFSKEISIIEDKIERMDAPVQALSEAFLIWTQRQKETSKSLAGISMPENPELARLMQRFSLVHQENLSELHSLSLEIHEEQLRLEGLKLAVSSYKSMIDEYSQQETLISRKLAKHRASADDDTASRYLSEIQLAQDTLDKLNETLSGIEKNIIQENTSFDEDRGKHILKTIISICSQQNSYYEEEKKFWRETANAPKGINT</sequence>
<dbReference type="Gene3D" id="1.20.1270.60">
    <property type="entry name" value="Arfaptin homology (AH) domain/BAR domain"/>
    <property type="match status" value="1"/>
</dbReference>
<dbReference type="AlphaFoldDB" id="A0AAU9JCM8"/>
<evidence type="ECO:0000259" key="3">
    <source>
        <dbReference type="PROSITE" id="PS50195"/>
    </source>
</evidence>
<comment type="caution">
    <text evidence="4">The sequence shown here is derived from an EMBL/GenBank/DDBJ whole genome shotgun (WGS) entry which is preliminary data.</text>
</comment>
<keyword evidence="1" id="KW-0175">Coiled coil</keyword>
<dbReference type="Gene3D" id="3.30.1520.10">
    <property type="entry name" value="Phox-like domain"/>
    <property type="match status" value="1"/>
</dbReference>
<evidence type="ECO:0000313" key="5">
    <source>
        <dbReference type="Proteomes" id="UP001162131"/>
    </source>
</evidence>
<dbReference type="SMART" id="SM00312">
    <property type="entry name" value="PX"/>
    <property type="match status" value="1"/>
</dbReference>
<reference evidence="4" key="1">
    <citation type="submission" date="2021-09" db="EMBL/GenBank/DDBJ databases">
        <authorList>
            <consortium name="AG Swart"/>
            <person name="Singh M."/>
            <person name="Singh A."/>
            <person name="Seah K."/>
            <person name="Emmerich C."/>
        </authorList>
    </citation>
    <scope>NUCLEOTIDE SEQUENCE</scope>
    <source>
        <strain evidence="4">ATCC30299</strain>
    </source>
</reference>
<feature type="compositionally biased region" description="Basic and acidic residues" evidence="2">
    <location>
        <begin position="271"/>
        <end position="280"/>
    </location>
</feature>
<dbReference type="GO" id="GO:0035091">
    <property type="term" value="F:phosphatidylinositol binding"/>
    <property type="evidence" value="ECO:0007669"/>
    <property type="project" value="InterPro"/>
</dbReference>
<evidence type="ECO:0000256" key="1">
    <source>
        <dbReference type="SAM" id="Coils"/>
    </source>
</evidence>
<keyword evidence="5" id="KW-1185">Reference proteome</keyword>
<dbReference type="PANTHER" id="PTHR10555:SF170">
    <property type="entry name" value="FI18122P1"/>
    <property type="match status" value="1"/>
</dbReference>
<feature type="region of interest" description="Disordered" evidence="2">
    <location>
        <begin position="271"/>
        <end position="316"/>
    </location>
</feature>
<feature type="compositionally biased region" description="Polar residues" evidence="2">
    <location>
        <begin position="581"/>
        <end position="594"/>
    </location>
</feature>
<feature type="compositionally biased region" description="Basic and acidic residues" evidence="2">
    <location>
        <begin position="288"/>
        <end position="300"/>
    </location>
</feature>
<feature type="compositionally biased region" description="Polar residues" evidence="2">
    <location>
        <begin position="210"/>
        <end position="225"/>
    </location>
</feature>
<dbReference type="Gene3D" id="1.10.238.10">
    <property type="entry name" value="EF-hand"/>
    <property type="match status" value="1"/>
</dbReference>
<dbReference type="InterPro" id="IPR027267">
    <property type="entry name" value="AH/BAR_dom_sf"/>
</dbReference>
<feature type="compositionally biased region" description="Polar residues" evidence="2">
    <location>
        <begin position="134"/>
        <end position="145"/>
    </location>
</feature>
<feature type="region of interest" description="Disordered" evidence="2">
    <location>
        <begin position="104"/>
        <end position="176"/>
    </location>
</feature>
<feature type="region of interest" description="Disordered" evidence="2">
    <location>
        <begin position="210"/>
        <end position="235"/>
    </location>
</feature>
<dbReference type="PANTHER" id="PTHR10555">
    <property type="entry name" value="SORTING NEXIN"/>
    <property type="match status" value="1"/>
</dbReference>
<feature type="domain" description="PX" evidence="3">
    <location>
        <begin position="681"/>
        <end position="792"/>
    </location>
</feature>
<organism evidence="4 5">
    <name type="scientific">Blepharisma stoltei</name>
    <dbReference type="NCBI Taxonomy" id="1481888"/>
    <lineage>
        <taxon>Eukaryota</taxon>
        <taxon>Sar</taxon>
        <taxon>Alveolata</taxon>
        <taxon>Ciliophora</taxon>
        <taxon>Postciliodesmatophora</taxon>
        <taxon>Heterotrichea</taxon>
        <taxon>Heterotrichida</taxon>
        <taxon>Blepharismidae</taxon>
        <taxon>Blepharisma</taxon>
    </lineage>
</organism>
<protein>
    <recommendedName>
        <fullName evidence="3">PX domain-containing protein</fullName>
    </recommendedName>
</protein>
<feature type="compositionally biased region" description="Polar residues" evidence="2">
    <location>
        <begin position="559"/>
        <end position="571"/>
    </location>
</feature>
<evidence type="ECO:0000256" key="2">
    <source>
        <dbReference type="SAM" id="MobiDB-lite"/>
    </source>
</evidence>
<proteinExistence type="predicted"/>
<feature type="compositionally biased region" description="Basic and acidic residues" evidence="2">
    <location>
        <begin position="614"/>
        <end position="626"/>
    </location>
</feature>